<evidence type="ECO:0000313" key="3">
    <source>
        <dbReference type="Proteomes" id="UP001372834"/>
    </source>
</evidence>
<protein>
    <submittedName>
        <fullName evidence="2">Uncharacterized protein</fullName>
    </submittedName>
</protein>
<evidence type="ECO:0000256" key="1">
    <source>
        <dbReference type="SAM" id="MobiDB-lite"/>
    </source>
</evidence>
<accession>A0AAN8PER0</accession>
<proteinExistence type="predicted"/>
<organism evidence="2 3">
    <name type="scientific">Polyplax serrata</name>
    <name type="common">Common mouse louse</name>
    <dbReference type="NCBI Taxonomy" id="468196"/>
    <lineage>
        <taxon>Eukaryota</taxon>
        <taxon>Metazoa</taxon>
        <taxon>Ecdysozoa</taxon>
        <taxon>Arthropoda</taxon>
        <taxon>Hexapoda</taxon>
        <taxon>Insecta</taxon>
        <taxon>Pterygota</taxon>
        <taxon>Neoptera</taxon>
        <taxon>Paraneoptera</taxon>
        <taxon>Psocodea</taxon>
        <taxon>Troctomorpha</taxon>
        <taxon>Phthiraptera</taxon>
        <taxon>Anoplura</taxon>
        <taxon>Polyplacidae</taxon>
        <taxon>Polyplax</taxon>
    </lineage>
</organism>
<gene>
    <name evidence="2" type="ORF">RUM43_011093</name>
</gene>
<comment type="caution">
    <text evidence="2">The sequence shown here is derived from an EMBL/GenBank/DDBJ whole genome shotgun (WGS) entry which is preliminary data.</text>
</comment>
<name>A0AAN8PER0_POLSC</name>
<dbReference type="Proteomes" id="UP001372834">
    <property type="component" value="Unassembled WGS sequence"/>
</dbReference>
<sequence length="144" mass="16491">MDTSNPCSDCEDKKETGVMAANPSESPERLPLVRPMFDFPDMPRFPMEGILGMYPIPSACKRDVALHMVQFQQRLRDEYLNPHVTTRISDFRNEDPLDSAYEKIQGEMDELESAVDEVKHQLAVQAIKKKYNKHDVNCPCSSKE</sequence>
<dbReference type="EMBL" id="JAWJWE010000039">
    <property type="protein sequence ID" value="KAK6620797.1"/>
    <property type="molecule type" value="Genomic_DNA"/>
</dbReference>
<dbReference type="AlphaFoldDB" id="A0AAN8PER0"/>
<feature type="region of interest" description="Disordered" evidence="1">
    <location>
        <begin position="1"/>
        <end position="29"/>
    </location>
</feature>
<evidence type="ECO:0000313" key="2">
    <source>
        <dbReference type="EMBL" id="KAK6620797.1"/>
    </source>
</evidence>
<reference evidence="2 3" key="1">
    <citation type="submission" date="2023-10" db="EMBL/GenBank/DDBJ databases">
        <title>Genomes of two closely related lineages of the louse Polyplax serrata with different host specificities.</title>
        <authorList>
            <person name="Martinu J."/>
            <person name="Tarabai H."/>
            <person name="Stefka J."/>
            <person name="Hypsa V."/>
        </authorList>
    </citation>
    <scope>NUCLEOTIDE SEQUENCE [LARGE SCALE GENOMIC DNA]</scope>
    <source>
        <strain evidence="2">HR10_N</strain>
    </source>
</reference>